<accession>A0A9P9EG77</accession>
<dbReference type="Gene3D" id="3.40.50.300">
    <property type="entry name" value="P-loop containing nucleotide triphosphate hydrolases"/>
    <property type="match status" value="1"/>
</dbReference>
<keyword evidence="2" id="KW-1185">Reference proteome</keyword>
<reference evidence="1" key="1">
    <citation type="journal article" date="2021" name="Nat. Commun.">
        <title>Genetic determinants of endophytism in the Arabidopsis root mycobiome.</title>
        <authorList>
            <person name="Mesny F."/>
            <person name="Miyauchi S."/>
            <person name="Thiergart T."/>
            <person name="Pickel B."/>
            <person name="Atanasova L."/>
            <person name="Karlsson M."/>
            <person name="Huettel B."/>
            <person name="Barry K.W."/>
            <person name="Haridas S."/>
            <person name="Chen C."/>
            <person name="Bauer D."/>
            <person name="Andreopoulos W."/>
            <person name="Pangilinan J."/>
            <person name="LaButti K."/>
            <person name="Riley R."/>
            <person name="Lipzen A."/>
            <person name="Clum A."/>
            <person name="Drula E."/>
            <person name="Henrissat B."/>
            <person name="Kohler A."/>
            <person name="Grigoriev I.V."/>
            <person name="Martin F.M."/>
            <person name="Hacquard S."/>
        </authorList>
    </citation>
    <scope>NUCLEOTIDE SEQUENCE</scope>
    <source>
        <strain evidence="1">MPI-CAGE-AT-0021</strain>
    </source>
</reference>
<evidence type="ECO:0000313" key="2">
    <source>
        <dbReference type="Proteomes" id="UP000717696"/>
    </source>
</evidence>
<dbReference type="Proteomes" id="UP000717696">
    <property type="component" value="Unassembled WGS sequence"/>
</dbReference>
<evidence type="ECO:0008006" key="3">
    <source>
        <dbReference type="Google" id="ProtNLM"/>
    </source>
</evidence>
<name>A0A9P9EG77_9HYPO</name>
<organism evidence="1 2">
    <name type="scientific">Dactylonectria estremocensis</name>
    <dbReference type="NCBI Taxonomy" id="1079267"/>
    <lineage>
        <taxon>Eukaryota</taxon>
        <taxon>Fungi</taxon>
        <taxon>Dikarya</taxon>
        <taxon>Ascomycota</taxon>
        <taxon>Pezizomycotina</taxon>
        <taxon>Sordariomycetes</taxon>
        <taxon>Hypocreomycetidae</taxon>
        <taxon>Hypocreales</taxon>
        <taxon>Nectriaceae</taxon>
        <taxon>Dactylonectria</taxon>
    </lineage>
</organism>
<evidence type="ECO:0000313" key="1">
    <source>
        <dbReference type="EMBL" id="KAH7137083.1"/>
    </source>
</evidence>
<dbReference type="EMBL" id="JAGMUU010000016">
    <property type="protein sequence ID" value="KAH7137083.1"/>
    <property type="molecule type" value="Genomic_DNA"/>
</dbReference>
<sequence>AVKSIIINKSSIVVVMGTGISKSLCFMLPAASCSSEVTVIIIPLISLQGDILD</sequence>
<comment type="caution">
    <text evidence="1">The sequence shown here is derived from an EMBL/GenBank/DDBJ whole genome shotgun (WGS) entry which is preliminary data.</text>
</comment>
<dbReference type="InterPro" id="IPR027417">
    <property type="entry name" value="P-loop_NTPase"/>
</dbReference>
<protein>
    <recommendedName>
        <fullName evidence="3">DEAD/DEAH box helicase domain-containing protein</fullName>
    </recommendedName>
</protein>
<proteinExistence type="predicted"/>
<feature type="non-terminal residue" evidence="1">
    <location>
        <position position="1"/>
    </location>
</feature>
<dbReference type="SUPFAM" id="SSF52540">
    <property type="entry name" value="P-loop containing nucleoside triphosphate hydrolases"/>
    <property type="match status" value="1"/>
</dbReference>
<dbReference type="OrthoDB" id="3522001at2759"/>
<dbReference type="AlphaFoldDB" id="A0A9P9EG77"/>
<gene>
    <name evidence="1" type="ORF">B0J13DRAFT_449437</name>
</gene>